<name>A0A0F9IJE8_9ZZZZ</name>
<evidence type="ECO:0000313" key="4">
    <source>
        <dbReference type="EMBL" id="KKM27657.1"/>
    </source>
</evidence>
<evidence type="ECO:0000259" key="3">
    <source>
        <dbReference type="Pfam" id="PF05683"/>
    </source>
</evidence>
<dbReference type="Pfam" id="PF05683">
    <property type="entry name" value="Fumerase_C"/>
    <property type="match status" value="1"/>
</dbReference>
<organism evidence="4">
    <name type="scientific">marine sediment metagenome</name>
    <dbReference type="NCBI Taxonomy" id="412755"/>
    <lineage>
        <taxon>unclassified sequences</taxon>
        <taxon>metagenomes</taxon>
        <taxon>ecological metagenomes</taxon>
    </lineage>
</organism>
<reference evidence="4" key="1">
    <citation type="journal article" date="2015" name="Nature">
        <title>Complex archaea that bridge the gap between prokaryotes and eukaryotes.</title>
        <authorList>
            <person name="Spang A."/>
            <person name="Saw J.H."/>
            <person name="Jorgensen S.L."/>
            <person name="Zaremba-Niedzwiedzka K."/>
            <person name="Martijn J."/>
            <person name="Lind A.E."/>
            <person name="van Eijk R."/>
            <person name="Schleper C."/>
            <person name="Guy L."/>
            <person name="Ettema T.J."/>
        </authorList>
    </citation>
    <scope>NUCLEOTIDE SEQUENCE</scope>
</reference>
<dbReference type="NCBIfam" id="TIGR00723">
    <property type="entry name" value="ttdB_fumA_fumB"/>
    <property type="match status" value="1"/>
</dbReference>
<dbReference type="GO" id="GO:0016836">
    <property type="term" value="F:hydro-lyase activity"/>
    <property type="evidence" value="ECO:0007669"/>
    <property type="project" value="InterPro"/>
</dbReference>
<dbReference type="PANTHER" id="PTHR43351:SF2">
    <property type="entry name" value="L(+)-TARTRATE DEHYDRATASE SUBUNIT BETA-RELATED"/>
    <property type="match status" value="1"/>
</dbReference>
<feature type="domain" description="Fe-S hydro-lyase tartrate dehydratase beta-type catalytic" evidence="3">
    <location>
        <begin position="4"/>
        <end position="177"/>
    </location>
</feature>
<sequence length="186" mass="20291">MTEYINLKTPLSDSDVEKLHVGDKVLIKGILYTARDAAHKRLLELIEKGEDLPFDLRGQLLYYVGPSPAKPGQPIGSAGPTTSYRMDTYTPTLIKMGLKGTIGKGGRSEDVIEAMKRYKAVYLAAVGGAAALIARTIKKARIIAFEDLGTEAIRELEVVNFPAIVVNDTKGNDLYKEGMKKYGLTS</sequence>
<gene>
    <name evidence="4" type="ORF">LCGC14_1572540</name>
</gene>
<evidence type="ECO:0000256" key="1">
    <source>
        <dbReference type="ARBA" id="ARBA00008876"/>
    </source>
</evidence>
<dbReference type="InterPro" id="IPR004647">
    <property type="entry name" value="Fe-S_hydro-lyase_TtdB-typ_cat"/>
</dbReference>
<accession>A0A0F9IJE8</accession>
<protein>
    <recommendedName>
        <fullName evidence="3">Fe-S hydro-lyase tartrate dehydratase beta-type catalytic domain-containing protein</fullName>
    </recommendedName>
</protein>
<dbReference type="AlphaFoldDB" id="A0A0F9IJE8"/>
<comment type="similarity">
    <text evidence="1">Belongs to the class-I fumarase family.</text>
</comment>
<dbReference type="Gene3D" id="3.20.130.10">
    <property type="entry name" value="Fe-S hydro-lyase, tartrate dehydratase beta-type, catalytic domain"/>
    <property type="match status" value="1"/>
</dbReference>
<dbReference type="SUPFAM" id="SSF117457">
    <property type="entry name" value="FumA C-terminal domain-like"/>
    <property type="match status" value="1"/>
</dbReference>
<dbReference type="EMBL" id="LAZR01012282">
    <property type="protein sequence ID" value="KKM27657.1"/>
    <property type="molecule type" value="Genomic_DNA"/>
</dbReference>
<comment type="caution">
    <text evidence="4">The sequence shown here is derived from an EMBL/GenBank/DDBJ whole genome shotgun (WGS) entry which is preliminary data.</text>
</comment>
<dbReference type="NCBIfam" id="NF005310">
    <property type="entry name" value="PRK06842.1"/>
    <property type="match status" value="1"/>
</dbReference>
<dbReference type="InterPro" id="IPR036660">
    <property type="entry name" value="Fe-S_hydroAse_TtdB_cat_sf"/>
</dbReference>
<keyword evidence="2" id="KW-0456">Lyase</keyword>
<dbReference type="PANTHER" id="PTHR43351">
    <property type="entry name" value="L(+)-TARTRATE DEHYDRATASE SUBUNIT BETA"/>
    <property type="match status" value="1"/>
</dbReference>
<proteinExistence type="inferred from homology"/>
<evidence type="ECO:0000256" key="2">
    <source>
        <dbReference type="ARBA" id="ARBA00023239"/>
    </source>
</evidence>